<gene>
    <name evidence="1" type="ORF">EHN07_05855</name>
</gene>
<evidence type="ECO:0000313" key="2">
    <source>
        <dbReference type="Proteomes" id="UP000268615"/>
    </source>
</evidence>
<dbReference type="AlphaFoldDB" id="A0A3N5DV04"/>
<evidence type="ECO:0000313" key="1">
    <source>
        <dbReference type="EMBL" id="RPH29460.1"/>
    </source>
</evidence>
<proteinExistence type="predicted"/>
<organism evidence="1 2">
    <name type="scientific">Buttiauxella warmboldiae</name>
    <dbReference type="NCBI Taxonomy" id="82993"/>
    <lineage>
        <taxon>Bacteria</taxon>
        <taxon>Pseudomonadati</taxon>
        <taxon>Pseudomonadota</taxon>
        <taxon>Gammaproteobacteria</taxon>
        <taxon>Enterobacterales</taxon>
        <taxon>Enterobacteriaceae</taxon>
        <taxon>Buttiauxella</taxon>
    </lineage>
</organism>
<name>A0A3N5DV04_9ENTR</name>
<dbReference type="RefSeq" id="WP_124023248.1">
    <property type="nucleotide sequence ID" value="NZ_RPOH01000019.1"/>
</dbReference>
<dbReference type="EMBL" id="RPOH01000019">
    <property type="protein sequence ID" value="RPH29460.1"/>
    <property type="molecule type" value="Genomic_DNA"/>
</dbReference>
<keyword evidence="2" id="KW-1185">Reference proteome</keyword>
<comment type="caution">
    <text evidence="1">The sequence shown here is derived from an EMBL/GenBank/DDBJ whole genome shotgun (WGS) entry which is preliminary data.</text>
</comment>
<reference evidence="1 2" key="1">
    <citation type="submission" date="2018-11" db="EMBL/GenBank/DDBJ databases">
        <title>Draft genome sequence of Buttiauxella warmboldiae CCUG 35512.</title>
        <authorList>
            <person name="Salva-Serra F."/>
            <person name="Marathe N."/>
            <person name="Moore E."/>
            <person name="Svensson L."/>
            <person name="Engstrom-Jakobsson H."/>
        </authorList>
    </citation>
    <scope>NUCLEOTIDE SEQUENCE [LARGE SCALE GENOMIC DNA]</scope>
    <source>
        <strain evidence="1 2">CCUG 35512</strain>
    </source>
</reference>
<dbReference type="OrthoDB" id="86584at2"/>
<evidence type="ECO:0008006" key="3">
    <source>
        <dbReference type="Google" id="ProtNLM"/>
    </source>
</evidence>
<sequence length="315" mass="36722">MELIDNYQPEYVKRFNADHEKCRCQACKSGKENFPIVNLRWKNQHRQSLSISCLKAAKEILLNPQSFILHESKISSESSLLLNTSLEMINQLCINFAIYPGISLEHKIYLIGVLLSKVHKDNSKITSDISMLDELSRNLYSLADNNQIQQQMNQLPEIIQIRLQALKEIGKIKLDINLPFEHKMAFMLKLSELTILNDERLTERLHQIQVAWEHGDEFFKSNQEIFNNLLIYMIYNTTFPDSNESYGASFFYLAEHIFRLKMIIAIYCEEIACFEKEQVVALISAYFEWNERVKTIEVNINQDSENLLLSGFALL</sequence>
<protein>
    <recommendedName>
        <fullName evidence="3">Lysine-N-methylase</fullName>
    </recommendedName>
</protein>
<accession>A0A3N5DV04</accession>
<dbReference type="Proteomes" id="UP000268615">
    <property type="component" value="Unassembled WGS sequence"/>
</dbReference>